<evidence type="ECO:0000313" key="1">
    <source>
        <dbReference type="EMBL" id="GFY57283.1"/>
    </source>
</evidence>
<comment type="caution">
    <text evidence="1">The sequence shown here is derived from an EMBL/GenBank/DDBJ whole genome shotgun (WGS) entry which is preliminary data.</text>
</comment>
<dbReference type="Proteomes" id="UP000886998">
    <property type="component" value="Unassembled WGS sequence"/>
</dbReference>
<reference evidence="1" key="1">
    <citation type="submission" date="2020-08" db="EMBL/GenBank/DDBJ databases">
        <title>Multicomponent nature underlies the extraordinary mechanical properties of spider dragline silk.</title>
        <authorList>
            <person name="Kono N."/>
            <person name="Nakamura H."/>
            <person name="Mori M."/>
            <person name="Yoshida Y."/>
            <person name="Ohtoshi R."/>
            <person name="Malay A.D."/>
            <person name="Moran D.A.P."/>
            <person name="Tomita M."/>
            <person name="Numata K."/>
            <person name="Arakawa K."/>
        </authorList>
    </citation>
    <scope>NUCLEOTIDE SEQUENCE</scope>
</reference>
<organism evidence="1 2">
    <name type="scientific">Trichonephila inaurata madagascariensis</name>
    <dbReference type="NCBI Taxonomy" id="2747483"/>
    <lineage>
        <taxon>Eukaryota</taxon>
        <taxon>Metazoa</taxon>
        <taxon>Ecdysozoa</taxon>
        <taxon>Arthropoda</taxon>
        <taxon>Chelicerata</taxon>
        <taxon>Arachnida</taxon>
        <taxon>Araneae</taxon>
        <taxon>Araneomorphae</taxon>
        <taxon>Entelegynae</taxon>
        <taxon>Araneoidea</taxon>
        <taxon>Nephilidae</taxon>
        <taxon>Trichonephila</taxon>
        <taxon>Trichonephila inaurata</taxon>
    </lineage>
</organism>
<name>A0A8X6XQ96_9ARAC</name>
<dbReference type="EMBL" id="BMAV01011423">
    <property type="protein sequence ID" value="GFY57283.1"/>
    <property type="molecule type" value="Genomic_DNA"/>
</dbReference>
<gene>
    <name evidence="1" type="ORF">TNIN_204041</name>
</gene>
<keyword evidence="2" id="KW-1185">Reference proteome</keyword>
<protein>
    <submittedName>
        <fullName evidence="1">Uncharacterized protein</fullName>
    </submittedName>
</protein>
<evidence type="ECO:0000313" key="2">
    <source>
        <dbReference type="Proteomes" id="UP000886998"/>
    </source>
</evidence>
<sequence>LLATKPFSVLPKASPHVMMSISHELKGLTKVPEDQGQDLDKKIDELNRIPEQDKKRGIRIRWNSDSVSDMATILNLITSVTEVIRRTLDSIHNAVYQDLHLVAHLLGPVRKIKTSDLPSGGKGYPAWEVRPQ</sequence>
<dbReference type="AlphaFoldDB" id="A0A8X6XQ96"/>
<feature type="non-terminal residue" evidence="1">
    <location>
        <position position="1"/>
    </location>
</feature>
<proteinExistence type="predicted"/>
<accession>A0A8X6XQ96</accession>